<gene>
    <name evidence="2" type="ORF">GCM10009808_03440</name>
</gene>
<keyword evidence="1" id="KW-0812">Transmembrane</keyword>
<reference evidence="2 3" key="1">
    <citation type="journal article" date="2019" name="Int. J. Syst. Evol. Microbiol.">
        <title>The Global Catalogue of Microorganisms (GCM) 10K type strain sequencing project: providing services to taxonomists for standard genome sequencing and annotation.</title>
        <authorList>
            <consortium name="The Broad Institute Genomics Platform"/>
            <consortium name="The Broad Institute Genome Sequencing Center for Infectious Disease"/>
            <person name="Wu L."/>
            <person name="Ma J."/>
        </authorList>
    </citation>
    <scope>NUCLEOTIDE SEQUENCE [LARGE SCALE GENOMIC DNA]</scope>
    <source>
        <strain evidence="2 3">JCM 15577</strain>
    </source>
</reference>
<dbReference type="EMBL" id="BAAAPL010000001">
    <property type="protein sequence ID" value="GAA1689802.1"/>
    <property type="molecule type" value="Genomic_DNA"/>
</dbReference>
<name>A0ABN2HLY0_9MICO</name>
<feature type="transmembrane region" description="Helical" evidence="1">
    <location>
        <begin position="162"/>
        <end position="185"/>
    </location>
</feature>
<protein>
    <recommendedName>
        <fullName evidence="4">Aromatic ring-opening dioxygenase LigA</fullName>
    </recommendedName>
</protein>
<evidence type="ECO:0000313" key="3">
    <source>
        <dbReference type="Proteomes" id="UP001501690"/>
    </source>
</evidence>
<evidence type="ECO:0000313" key="2">
    <source>
        <dbReference type="EMBL" id="GAA1689802.1"/>
    </source>
</evidence>
<keyword evidence="1" id="KW-1133">Transmembrane helix</keyword>
<dbReference type="Proteomes" id="UP001501690">
    <property type="component" value="Unassembled WGS sequence"/>
</dbReference>
<feature type="transmembrane region" description="Helical" evidence="1">
    <location>
        <begin position="50"/>
        <end position="72"/>
    </location>
</feature>
<keyword evidence="1" id="KW-0472">Membrane</keyword>
<sequence>MHRDTRTAWLIVVLGRTAFALRWRTPTHHVSPSKGLPMTSTYGLPATRRAGTVMGLAGSLFVIAGTAAWVAVTRQLRDEKIIVPDNAPILAGKTVQDPVTAYVEALVIKGNAERSAGGRTFADISAALRDVEDGSDEQKKLRGQSAALSTAASLRTSLMTSVLAYGVSALVAGLGALFVIVGSQLRRA</sequence>
<comment type="caution">
    <text evidence="2">The sequence shown here is derived from an EMBL/GenBank/DDBJ whole genome shotgun (WGS) entry which is preliminary data.</text>
</comment>
<proteinExistence type="predicted"/>
<evidence type="ECO:0008006" key="4">
    <source>
        <dbReference type="Google" id="ProtNLM"/>
    </source>
</evidence>
<accession>A0ABN2HLY0</accession>
<keyword evidence="3" id="KW-1185">Reference proteome</keyword>
<organism evidence="2 3">
    <name type="scientific">Microbacterium sediminicola</name>
    <dbReference type="NCBI Taxonomy" id="415210"/>
    <lineage>
        <taxon>Bacteria</taxon>
        <taxon>Bacillati</taxon>
        <taxon>Actinomycetota</taxon>
        <taxon>Actinomycetes</taxon>
        <taxon>Micrococcales</taxon>
        <taxon>Microbacteriaceae</taxon>
        <taxon>Microbacterium</taxon>
    </lineage>
</organism>
<evidence type="ECO:0000256" key="1">
    <source>
        <dbReference type="SAM" id="Phobius"/>
    </source>
</evidence>